<protein>
    <submittedName>
        <fullName evidence="1">Uncharacterized protein</fullName>
    </submittedName>
</protein>
<name>A0A0F8Y8U7_9ZZZZ</name>
<reference evidence="1" key="1">
    <citation type="journal article" date="2015" name="Nature">
        <title>Complex archaea that bridge the gap between prokaryotes and eukaryotes.</title>
        <authorList>
            <person name="Spang A."/>
            <person name="Saw J.H."/>
            <person name="Jorgensen S.L."/>
            <person name="Zaremba-Niedzwiedzka K."/>
            <person name="Martijn J."/>
            <person name="Lind A.E."/>
            <person name="van Eijk R."/>
            <person name="Schleper C."/>
            <person name="Guy L."/>
            <person name="Ettema T.J."/>
        </authorList>
    </citation>
    <scope>NUCLEOTIDE SEQUENCE</scope>
</reference>
<comment type="caution">
    <text evidence="1">The sequence shown here is derived from an EMBL/GenBank/DDBJ whole genome shotgun (WGS) entry which is preliminary data.</text>
</comment>
<evidence type="ECO:0000313" key="1">
    <source>
        <dbReference type="EMBL" id="KKK70120.1"/>
    </source>
</evidence>
<gene>
    <name evidence="1" type="ORF">LCGC14_2927190</name>
</gene>
<sequence length="148" mass="16557">RPDLFLLSDSTASVTGAEQFNSDTDLVEMRRILIIELKRGGSSLSRNNRDQAVHYVEDFIGCKELTGTPHIFAFVVGETVSGKVVGRQQVGDNGHVNVTTFAQLVDTANRRLFNLREKLTERYEGVTGVELAERLRQMELNELSSDKD</sequence>
<accession>A0A0F8Y8U7</accession>
<proteinExistence type="predicted"/>
<dbReference type="AlphaFoldDB" id="A0A0F8Y8U7"/>
<organism evidence="1">
    <name type="scientific">marine sediment metagenome</name>
    <dbReference type="NCBI Taxonomy" id="412755"/>
    <lineage>
        <taxon>unclassified sequences</taxon>
        <taxon>metagenomes</taxon>
        <taxon>ecological metagenomes</taxon>
    </lineage>
</organism>
<feature type="non-terminal residue" evidence="1">
    <location>
        <position position="1"/>
    </location>
</feature>
<dbReference type="EMBL" id="LAZR01058330">
    <property type="protein sequence ID" value="KKK70120.1"/>
    <property type="molecule type" value="Genomic_DNA"/>
</dbReference>